<feature type="transmembrane region" description="Helical" evidence="1">
    <location>
        <begin position="268"/>
        <end position="290"/>
    </location>
</feature>
<evidence type="ECO:0000256" key="1">
    <source>
        <dbReference type="SAM" id="Phobius"/>
    </source>
</evidence>
<evidence type="ECO:0000259" key="2">
    <source>
        <dbReference type="Pfam" id="PF20237"/>
    </source>
</evidence>
<feature type="transmembrane region" description="Helical" evidence="1">
    <location>
        <begin position="209"/>
        <end position="225"/>
    </location>
</feature>
<evidence type="ECO:0000313" key="3">
    <source>
        <dbReference type="EMBL" id="RYN99932.1"/>
    </source>
</evidence>
<feature type="domain" description="DUF6594" evidence="2">
    <location>
        <begin position="7"/>
        <end position="195"/>
    </location>
</feature>
<keyword evidence="1" id="KW-1133">Transmembrane helix</keyword>
<feature type="transmembrane region" description="Helical" evidence="1">
    <location>
        <begin position="237"/>
        <end position="256"/>
    </location>
</feature>
<gene>
    <name evidence="3" type="ORF">AA0119_g6438</name>
</gene>
<comment type="caution">
    <text evidence="3">The sequence shown here is derived from an EMBL/GenBank/DDBJ whole genome shotgun (WGS) entry which is preliminary data.</text>
</comment>
<feature type="transmembrane region" description="Helical" evidence="1">
    <location>
        <begin position="178"/>
        <end position="202"/>
    </location>
</feature>
<reference evidence="4" key="1">
    <citation type="journal article" date="2019" name="bioRxiv">
        <title>Genomics, evolutionary history and diagnostics of the Alternaria alternata species group including apple and Asian pear pathotypes.</title>
        <authorList>
            <person name="Armitage A.D."/>
            <person name="Cockerton H.M."/>
            <person name="Sreenivasaprasad S."/>
            <person name="Woodhall J.W."/>
            <person name="Lane C.R."/>
            <person name="Harrison R.J."/>
            <person name="Clarkson J.P."/>
        </authorList>
    </citation>
    <scope>NUCLEOTIDE SEQUENCE [LARGE SCALE GENOMIC DNA]</scope>
    <source>
        <strain evidence="4">FERA 635</strain>
    </source>
</reference>
<evidence type="ECO:0000313" key="4">
    <source>
        <dbReference type="Proteomes" id="UP000293195"/>
    </source>
</evidence>
<feature type="transmembrane region" description="Helical" evidence="1">
    <location>
        <begin position="139"/>
        <end position="158"/>
    </location>
</feature>
<dbReference type="InterPro" id="IPR046529">
    <property type="entry name" value="DUF6594"/>
</dbReference>
<feature type="transmembrane region" description="Helical" evidence="1">
    <location>
        <begin position="302"/>
        <end position="321"/>
    </location>
</feature>
<keyword evidence="1" id="KW-0472">Membrane</keyword>
<organism evidence="3 4">
    <name type="scientific">Alternaria tenuissima</name>
    <dbReference type="NCBI Taxonomy" id="119927"/>
    <lineage>
        <taxon>Eukaryota</taxon>
        <taxon>Fungi</taxon>
        <taxon>Dikarya</taxon>
        <taxon>Ascomycota</taxon>
        <taxon>Pezizomycotina</taxon>
        <taxon>Dothideomycetes</taxon>
        <taxon>Pleosporomycetidae</taxon>
        <taxon>Pleosporales</taxon>
        <taxon>Pleosporineae</taxon>
        <taxon>Pleosporaceae</taxon>
        <taxon>Alternaria</taxon>
        <taxon>Alternaria sect. Alternaria</taxon>
        <taxon>Alternaria alternata complex</taxon>
    </lineage>
</organism>
<protein>
    <recommendedName>
        <fullName evidence="2">DUF6594 domain-containing protein</fullName>
    </recommendedName>
</protein>
<keyword evidence="4" id="KW-1185">Reference proteome</keyword>
<accession>A0ABY0G8F5</accession>
<dbReference type="Proteomes" id="UP000293195">
    <property type="component" value="Unassembled WGS sequence"/>
</dbReference>
<dbReference type="PANTHER" id="PTHR34502:SF3">
    <property type="entry name" value="DUF6594 DOMAIN-CONTAINING PROTEIN"/>
    <property type="match status" value="1"/>
</dbReference>
<sequence length="330" mass="37055">MERSVEYPRLAAFQSSEASWSIYRGFSYLHARVILELQEELRALEQELDEIDIDGDYEGESQSDNVNIRHSRSNILVDIQDKLMQYDEVLYQSRKLHDLGFRPSRRRMWDQSQATLDTDGQFNGNKPETKAISMWRVPYVVPAWGIFLASCQPVHAAPIPNPSDVSWKQQALSALTGSLVSCAFLVKPTIIILLCSLLATLLRYLKKDGSVLLLMLGLAAVFENIRTPSSDESGDEARYTGLATGLGYCMFMFVYCELIMLRNCGGKIFCFIALILGGLMSLIVMSFASVQSHWSALTMLDPIFALCLTIPMSFAAIDLVLHISEKIKTE</sequence>
<dbReference type="EMBL" id="PDXF01000021">
    <property type="protein sequence ID" value="RYN99932.1"/>
    <property type="molecule type" value="Genomic_DNA"/>
</dbReference>
<proteinExistence type="predicted"/>
<dbReference type="PANTHER" id="PTHR34502">
    <property type="entry name" value="DUF6594 DOMAIN-CONTAINING PROTEIN-RELATED"/>
    <property type="match status" value="1"/>
</dbReference>
<name>A0ABY0G8F5_9PLEO</name>
<dbReference type="Pfam" id="PF20237">
    <property type="entry name" value="DUF6594"/>
    <property type="match status" value="1"/>
</dbReference>
<keyword evidence="1" id="KW-0812">Transmembrane</keyword>